<reference evidence="2" key="1">
    <citation type="journal article" date="2024" name="Proc. Natl. Acad. Sci. U.S.A.">
        <title>Extraordinary preservation of gene collinearity over three hundred million years revealed in homosporous lycophytes.</title>
        <authorList>
            <person name="Li C."/>
            <person name="Wickell D."/>
            <person name="Kuo L.Y."/>
            <person name="Chen X."/>
            <person name="Nie B."/>
            <person name="Liao X."/>
            <person name="Peng D."/>
            <person name="Ji J."/>
            <person name="Jenkins J."/>
            <person name="Williams M."/>
            <person name="Shu S."/>
            <person name="Plott C."/>
            <person name="Barry K."/>
            <person name="Rajasekar S."/>
            <person name="Grimwood J."/>
            <person name="Han X."/>
            <person name="Sun S."/>
            <person name="Hou Z."/>
            <person name="He W."/>
            <person name="Dai G."/>
            <person name="Sun C."/>
            <person name="Schmutz J."/>
            <person name="Leebens-Mack J.H."/>
            <person name="Li F.W."/>
            <person name="Wang L."/>
        </authorList>
    </citation>
    <scope>NUCLEOTIDE SEQUENCE [LARGE SCALE GENOMIC DNA]</scope>
    <source>
        <strain evidence="2">cv. PW_Plant_1</strain>
    </source>
</reference>
<gene>
    <name evidence="1" type="ORF">O6H91_14G048300</name>
</gene>
<dbReference type="EMBL" id="CM055105">
    <property type="protein sequence ID" value="KAJ7531540.1"/>
    <property type="molecule type" value="Genomic_DNA"/>
</dbReference>
<organism evidence="1 2">
    <name type="scientific">Diphasiastrum complanatum</name>
    <name type="common">Issler's clubmoss</name>
    <name type="synonym">Lycopodium complanatum</name>
    <dbReference type="NCBI Taxonomy" id="34168"/>
    <lineage>
        <taxon>Eukaryota</taxon>
        <taxon>Viridiplantae</taxon>
        <taxon>Streptophyta</taxon>
        <taxon>Embryophyta</taxon>
        <taxon>Tracheophyta</taxon>
        <taxon>Lycopodiopsida</taxon>
        <taxon>Lycopodiales</taxon>
        <taxon>Lycopodiaceae</taxon>
        <taxon>Lycopodioideae</taxon>
        <taxon>Diphasiastrum</taxon>
    </lineage>
</organism>
<protein>
    <submittedName>
        <fullName evidence="1">Uncharacterized protein</fullName>
    </submittedName>
</protein>
<sequence length="325" mass="36505">MARRPNEEGEWRWLFLVGLACIVCFSIYFMLSPLFATRISADWSNGLQIAKDEVVEDISGCCKGVEHQELWGAVAKWGTDHLVNSSRECCQACKTMCGDDGPCLCNSWVYCGDQQRCGDKYRQCWLKKQEDMFSPDIQESHSEVYWTSGLVYGSKGIVALETQYGAIRLKLLPDCAPKSVAYILELLKLRHCAGCHFYRAEGRGVAWDTEGRQLTKDITGPPYAVLQGSLEAQSFAFKELPLEACPMMKRGMVGWLGGGPDFFISLANHGEWYPKHTVFATVIREDMALVEKLADLPTTLNVWNGVKVYVLNENVNLKVTRSKTT</sequence>
<evidence type="ECO:0000313" key="1">
    <source>
        <dbReference type="EMBL" id="KAJ7531540.1"/>
    </source>
</evidence>
<evidence type="ECO:0000313" key="2">
    <source>
        <dbReference type="Proteomes" id="UP001162992"/>
    </source>
</evidence>
<dbReference type="Proteomes" id="UP001162992">
    <property type="component" value="Chromosome 14"/>
</dbReference>
<proteinExistence type="predicted"/>
<accession>A0ACC2BP76</accession>
<name>A0ACC2BP76_DIPCM</name>
<keyword evidence="2" id="KW-1185">Reference proteome</keyword>
<comment type="caution">
    <text evidence="1">The sequence shown here is derived from an EMBL/GenBank/DDBJ whole genome shotgun (WGS) entry which is preliminary data.</text>
</comment>